<dbReference type="InterPro" id="IPR008927">
    <property type="entry name" value="6-PGluconate_DH-like_C_sf"/>
</dbReference>
<dbReference type="GO" id="GO:0016829">
    <property type="term" value="F:lyase activity"/>
    <property type="evidence" value="ECO:0007669"/>
    <property type="project" value="UniProtKB-KW"/>
</dbReference>
<evidence type="ECO:0000256" key="1">
    <source>
        <dbReference type="ARBA" id="ARBA00010986"/>
    </source>
</evidence>
<reference evidence="6 7" key="1">
    <citation type="submission" date="2020-04" db="EMBL/GenBank/DDBJ databases">
        <title>Bacillus sp. UniB3 isolated from commercial digestive syrup.</title>
        <authorList>
            <person name="Thorat V."/>
            <person name="Kirdat K."/>
            <person name="Tiwarekar B."/>
            <person name="Yadav A."/>
        </authorList>
    </citation>
    <scope>NUCLEOTIDE SEQUENCE [LARGE SCALE GENOMIC DNA]</scope>
    <source>
        <strain evidence="6 7">UniB3</strain>
    </source>
</reference>
<sequence>MLTCAKGGNIVKKLSKQLKPNRSFFPEKVIQFGSGNFMRGFLNWQLQQMNNQHLFNGSAVLVKPTRHPSKVSLEEQDYLYTVILEGFFQGEIVHTSEIITTANRLINPYDEWETYLQLAEDEELAFIISNTTEAGIQFDEKDCLIDQPSTSFPGKLTALLYKRFQLKNRGFTIIPCELIDRNGEKLKEVVLQYASLWNLEQDFINWIHAENTFCCSLVDRIVPGYPRDQAELLNQEHGYIDNLMVKAEPYLLWVIEGPQELKETFPLKKAGLNVIVTNDMTPYRERKVHLLNGPHTAMVPLGLLAGLETVEDVMNDKDFAFFVNHLMSQEIIPLLPLPTEELNTYATSIMERFKNPFIRHELTSIALNSVSKYKARLLPLLIKYQEKNQELPPLMTASLAALFLTYRGSQYKPNDSQEVLEVFSKAWKNPETVAFTILGNKNLWEKDLSTVPDLVDEVTTYIHKLRKDGARAVLKKMLNKKQPPSLLKLNERDNVAVALRPITASETLYLDSISITANHDIPQGHKIALTNIRTSTNVIKYGYPIGHTLKEITRGDWLHTHNVKTNLDGELKYSYQQDIHQVKYPKKNLTFQGYRRANGKVGIRNDLYIVPTVGCVNGTAEYMLKEFEALHPDLGTFDNITILKHPYGCSQLGEDHENTRSILIDAVKHPNAGGVLVFGLGCENNVVAEFKELLGDYDASRVKFLVAQEVGNEIDAGLERLEEIYEAAKYDHREPIPIAELNIGLKCGGSDGFSGITANPLLGAFSDFLISQGGSTILTEVPEMFGAEQMLMARAENEQVFEDIVHLINDFKQYFHSYGEPVYENPSPGNKAGGITTLEDKSLGCTQKAGTAPVVDVLQYGEKISKKGLSLLQAPGNDLVASSALAAADCHLVLFTTGRGTPFGSFVPTVKVATNSTIYEHKKHWMDFNAGPLLERQMNEVLEEFIEKVIAVASGEKTRNEANGVREIAIFKTGVTL</sequence>
<dbReference type="Pfam" id="PF08666">
    <property type="entry name" value="SAF"/>
    <property type="match status" value="1"/>
</dbReference>
<dbReference type="Gene3D" id="3.40.50.720">
    <property type="entry name" value="NAD(P)-binding Rossmann-like Domain"/>
    <property type="match status" value="1"/>
</dbReference>
<evidence type="ECO:0000313" key="7">
    <source>
        <dbReference type="Proteomes" id="UP000588491"/>
    </source>
</evidence>
<dbReference type="PANTHER" id="PTHR30536:SF5">
    <property type="entry name" value="ALTRONATE DEHYDRATASE"/>
    <property type="match status" value="1"/>
</dbReference>
<dbReference type="Pfam" id="PF08125">
    <property type="entry name" value="Mannitol_dh_C"/>
    <property type="match status" value="1"/>
</dbReference>
<accession>A0A7Y0KCD2</accession>
<dbReference type="EC" id="1.1.1.58" evidence="6"/>
<dbReference type="PANTHER" id="PTHR30536">
    <property type="entry name" value="ALTRONATE/GALACTARATE DEHYDRATASE"/>
    <property type="match status" value="1"/>
</dbReference>
<dbReference type="InterPro" id="IPR048332">
    <property type="entry name" value="GD_AH_C"/>
</dbReference>
<comment type="caution">
    <text evidence="6">The sequence shown here is derived from an EMBL/GenBank/DDBJ whole genome shotgun (WGS) entry which is preliminary data.</text>
</comment>
<dbReference type="Pfam" id="PF01232">
    <property type="entry name" value="Mannitol_dh"/>
    <property type="match status" value="1"/>
</dbReference>
<evidence type="ECO:0000256" key="2">
    <source>
        <dbReference type="ARBA" id="ARBA00023002"/>
    </source>
</evidence>
<dbReference type="InterPro" id="IPR013328">
    <property type="entry name" value="6PGD_dom2"/>
</dbReference>
<proteinExistence type="inferred from homology"/>
<evidence type="ECO:0000256" key="3">
    <source>
        <dbReference type="ARBA" id="ARBA00023239"/>
    </source>
</evidence>
<keyword evidence="3" id="KW-0456">Lyase</keyword>
<dbReference type="SUPFAM" id="SSF51735">
    <property type="entry name" value="NAD(P)-binding Rossmann-fold domains"/>
    <property type="match status" value="1"/>
</dbReference>
<dbReference type="EMBL" id="JABBPK010000001">
    <property type="protein sequence ID" value="NMO79868.1"/>
    <property type="molecule type" value="Genomic_DNA"/>
</dbReference>
<dbReference type="GO" id="GO:0008926">
    <property type="term" value="F:mannitol-1-phosphate 5-dehydrogenase activity"/>
    <property type="evidence" value="ECO:0007669"/>
    <property type="project" value="UniProtKB-EC"/>
</dbReference>
<comment type="catalytic activity">
    <reaction evidence="4">
        <text>D-mannitol 1-phosphate + NAD(+) = beta-D-fructose 6-phosphate + NADH + H(+)</text>
        <dbReference type="Rhea" id="RHEA:19661"/>
        <dbReference type="ChEBI" id="CHEBI:15378"/>
        <dbReference type="ChEBI" id="CHEBI:57540"/>
        <dbReference type="ChEBI" id="CHEBI:57634"/>
        <dbReference type="ChEBI" id="CHEBI:57945"/>
        <dbReference type="ChEBI" id="CHEBI:61381"/>
        <dbReference type="EC" id="1.1.1.17"/>
    </reaction>
</comment>
<protein>
    <submittedName>
        <fullName evidence="6">Tagaturonate reductase</fullName>
        <ecNumber evidence="6">1.1.1.58</ecNumber>
    </submittedName>
</protein>
<dbReference type="NCBIfam" id="NF002969">
    <property type="entry name" value="PRK03643.1"/>
    <property type="match status" value="1"/>
</dbReference>
<dbReference type="InterPro" id="IPR052172">
    <property type="entry name" value="UxaA_altronate/galactarate_dh"/>
</dbReference>
<dbReference type="SUPFAM" id="SSF48179">
    <property type="entry name" value="6-phosphogluconate dehydrogenase C-terminal domain-like"/>
    <property type="match status" value="1"/>
</dbReference>
<dbReference type="Pfam" id="PF04295">
    <property type="entry name" value="GD_AH_second"/>
    <property type="match status" value="1"/>
</dbReference>
<dbReference type="InterPro" id="IPR036291">
    <property type="entry name" value="NAD(P)-bd_dom_sf"/>
</dbReference>
<name>A0A7Y0KCD2_9BACI</name>
<evidence type="ECO:0000256" key="4">
    <source>
        <dbReference type="ARBA" id="ARBA00048615"/>
    </source>
</evidence>
<dbReference type="Pfam" id="PF20629">
    <property type="entry name" value="GD_AH_C"/>
    <property type="match status" value="1"/>
</dbReference>
<dbReference type="GO" id="GO:0019698">
    <property type="term" value="P:D-galacturonate catabolic process"/>
    <property type="evidence" value="ECO:0007669"/>
    <property type="project" value="TreeGrafter"/>
</dbReference>
<comment type="similarity">
    <text evidence="1">Belongs to the UxaA family.</text>
</comment>
<dbReference type="SMART" id="SM00858">
    <property type="entry name" value="SAF"/>
    <property type="match status" value="1"/>
</dbReference>
<dbReference type="InterPro" id="IPR044144">
    <property type="entry name" value="SAF_UxaA/GarD"/>
</dbReference>
<gene>
    <name evidence="6" type="ORF">HHU08_23370</name>
</gene>
<keyword evidence="2 6" id="KW-0560">Oxidoreductase</keyword>
<dbReference type="AlphaFoldDB" id="A0A7Y0KCD2"/>
<dbReference type="Gene3D" id="2.30.130.110">
    <property type="match status" value="1"/>
</dbReference>
<dbReference type="InterPro" id="IPR013974">
    <property type="entry name" value="SAF"/>
</dbReference>
<keyword evidence="7" id="KW-1185">Reference proteome</keyword>
<dbReference type="InterPro" id="IPR013131">
    <property type="entry name" value="Mannitol_DH_N"/>
</dbReference>
<evidence type="ECO:0000313" key="6">
    <source>
        <dbReference type="EMBL" id="NMO79868.1"/>
    </source>
</evidence>
<dbReference type="Gene3D" id="1.10.1040.10">
    <property type="entry name" value="N-(1-d-carboxylethyl)-l-norvaline Dehydrogenase, domain 2"/>
    <property type="match status" value="1"/>
</dbReference>
<dbReference type="InterPro" id="IPR013118">
    <property type="entry name" value="Mannitol_DH_C"/>
</dbReference>
<dbReference type="CDD" id="cd11613">
    <property type="entry name" value="SAF_AH_GD"/>
    <property type="match status" value="1"/>
</dbReference>
<dbReference type="PRINTS" id="PR00084">
    <property type="entry name" value="MTLDHDRGNASE"/>
</dbReference>
<dbReference type="InterPro" id="IPR000669">
    <property type="entry name" value="Mannitol_DH"/>
</dbReference>
<dbReference type="GO" id="GO:0009026">
    <property type="term" value="F:tagaturonate reductase activity"/>
    <property type="evidence" value="ECO:0007669"/>
    <property type="project" value="UniProtKB-EC"/>
</dbReference>
<feature type="domain" description="SAF" evidence="5">
    <location>
        <begin position="493"/>
        <end position="564"/>
    </location>
</feature>
<organism evidence="6 7">
    <name type="scientific">Niallia alba</name>
    <dbReference type="NCBI Taxonomy" id="2729105"/>
    <lineage>
        <taxon>Bacteria</taxon>
        <taxon>Bacillati</taxon>
        <taxon>Bacillota</taxon>
        <taxon>Bacilli</taxon>
        <taxon>Bacillales</taxon>
        <taxon>Bacillaceae</taxon>
        <taxon>Niallia</taxon>
    </lineage>
</organism>
<dbReference type="InterPro" id="IPR007392">
    <property type="entry name" value="GD_AH_second"/>
</dbReference>
<dbReference type="Proteomes" id="UP000588491">
    <property type="component" value="Unassembled WGS sequence"/>
</dbReference>
<evidence type="ECO:0000259" key="5">
    <source>
        <dbReference type="SMART" id="SM00858"/>
    </source>
</evidence>